<dbReference type="AlphaFoldDB" id="B9DPS3"/>
<dbReference type="eggNOG" id="ENOG5034C72">
    <property type="taxonomic scope" value="Bacteria"/>
</dbReference>
<dbReference type="EMBL" id="AM295250">
    <property type="protein sequence ID" value="CAL27691.1"/>
    <property type="molecule type" value="Genomic_DNA"/>
</dbReference>
<reference evidence="1 2" key="1">
    <citation type="journal article" date="2009" name="Appl. Environ. Microbiol.">
        <title>Genome analysis of the meat starter culture bacterium Staphylococcus carnosus TM300.</title>
        <authorList>
            <person name="Rosenstein R."/>
            <person name="Nerz C."/>
            <person name="Biswas L."/>
            <person name="Resch A."/>
            <person name="Raddatz G."/>
            <person name="Schuster S.C."/>
            <person name="Goetz F."/>
        </authorList>
    </citation>
    <scope>NUCLEOTIDE SEQUENCE [LARGE SCALE GENOMIC DNA]</scope>
    <source>
        <strain evidence="1 2">TM300</strain>
    </source>
</reference>
<dbReference type="KEGG" id="sca:SCA_0781"/>
<proteinExistence type="predicted"/>
<protein>
    <submittedName>
        <fullName evidence="1">Uncharacterized protein</fullName>
    </submittedName>
</protein>
<dbReference type="RefSeq" id="WP_015900033.1">
    <property type="nucleotide sequence ID" value="NC_012121.1"/>
</dbReference>
<evidence type="ECO:0000313" key="1">
    <source>
        <dbReference type="EMBL" id="CAL27691.1"/>
    </source>
</evidence>
<evidence type="ECO:0000313" key="2">
    <source>
        <dbReference type="Proteomes" id="UP000000444"/>
    </source>
</evidence>
<gene>
    <name evidence="1" type="ordered locus">Sca_0781</name>
</gene>
<dbReference type="HOGENOM" id="CLU_1609769_0_0_9"/>
<keyword evidence="2" id="KW-1185">Reference proteome</keyword>
<accession>B9DPS3</accession>
<name>B9DPS3_STACT</name>
<dbReference type="GeneID" id="93795777"/>
<organism evidence="1 2">
    <name type="scientific">Staphylococcus carnosus (strain TM300)</name>
    <dbReference type="NCBI Taxonomy" id="396513"/>
    <lineage>
        <taxon>Bacteria</taxon>
        <taxon>Bacillati</taxon>
        <taxon>Bacillota</taxon>
        <taxon>Bacilli</taxon>
        <taxon>Bacillales</taxon>
        <taxon>Staphylococcaceae</taxon>
        <taxon>Staphylococcus</taxon>
    </lineage>
</organism>
<sequence>MEQLGFRETMTEGNILAVLDKRQKRQWKELSIEDKRKLIILYKEIFKKDKEKFFNKLNETFRRKGISEEKTPEQKQYDKLIGFFQTQGINNPSNTTIEAFRHQQIFANFDNFYHAVGQFTLNMEKQAQYNYYMSQQKQNFINIAQQDKLIKQNEEIIRLLKIIADK</sequence>
<dbReference type="Proteomes" id="UP000000444">
    <property type="component" value="Chromosome"/>
</dbReference>